<organism evidence="28 29">
    <name type="scientific">Panicum virgatum</name>
    <name type="common">Blackwell switchgrass</name>
    <dbReference type="NCBI Taxonomy" id="38727"/>
    <lineage>
        <taxon>Eukaryota</taxon>
        <taxon>Viridiplantae</taxon>
        <taxon>Streptophyta</taxon>
        <taxon>Embryophyta</taxon>
        <taxon>Tracheophyta</taxon>
        <taxon>Spermatophyta</taxon>
        <taxon>Magnoliopsida</taxon>
        <taxon>Liliopsida</taxon>
        <taxon>Poales</taxon>
        <taxon>Poaceae</taxon>
        <taxon>PACMAD clade</taxon>
        <taxon>Panicoideae</taxon>
        <taxon>Panicodae</taxon>
        <taxon>Paniceae</taxon>
        <taxon>Panicinae</taxon>
        <taxon>Panicum</taxon>
        <taxon>Panicum sect. Hiantes</taxon>
    </lineage>
</organism>
<keyword evidence="12" id="KW-0677">Repeat</keyword>
<evidence type="ECO:0000256" key="21">
    <source>
        <dbReference type="ARBA" id="ARBA00048679"/>
    </source>
</evidence>
<dbReference type="SUPFAM" id="SSF52058">
    <property type="entry name" value="L domain-like"/>
    <property type="match status" value="1"/>
</dbReference>
<dbReference type="Gene3D" id="3.30.200.20">
    <property type="entry name" value="Phosphorylase Kinase, domain 1"/>
    <property type="match status" value="1"/>
</dbReference>
<evidence type="ECO:0000256" key="20">
    <source>
        <dbReference type="ARBA" id="ARBA00047899"/>
    </source>
</evidence>
<evidence type="ECO:0000256" key="4">
    <source>
        <dbReference type="ARBA" id="ARBA00012513"/>
    </source>
</evidence>
<dbReference type="FunFam" id="3.80.10.10:FF:001158">
    <property type="entry name" value="Leucine-rich repeat protein kinase family protein"/>
    <property type="match status" value="1"/>
</dbReference>
<evidence type="ECO:0000256" key="13">
    <source>
        <dbReference type="ARBA" id="ARBA00022741"/>
    </source>
</evidence>
<dbReference type="InterPro" id="IPR011009">
    <property type="entry name" value="Kinase-like_dom_sf"/>
</dbReference>
<keyword evidence="8" id="KW-0433">Leucine-rich repeat</keyword>
<dbReference type="FunFam" id="3.80.10.10:FF:000383">
    <property type="entry name" value="Leucine-rich repeat receptor protein kinase EMS1"/>
    <property type="match status" value="1"/>
</dbReference>
<dbReference type="PROSITE" id="PS00107">
    <property type="entry name" value="PROTEIN_KINASE_ATP"/>
    <property type="match status" value="1"/>
</dbReference>
<keyword evidence="16 26" id="KW-1133">Transmembrane helix</keyword>
<evidence type="ECO:0000256" key="16">
    <source>
        <dbReference type="ARBA" id="ARBA00022989"/>
    </source>
</evidence>
<dbReference type="Pfam" id="PF08263">
    <property type="entry name" value="LRRNT_2"/>
    <property type="match status" value="1"/>
</dbReference>
<evidence type="ECO:0000256" key="14">
    <source>
        <dbReference type="ARBA" id="ARBA00022777"/>
    </source>
</evidence>
<dbReference type="InterPro" id="IPR003591">
    <property type="entry name" value="Leu-rich_rpt_typical-subtyp"/>
</dbReference>
<evidence type="ECO:0000256" key="24">
    <source>
        <dbReference type="ARBA" id="ARBA00072040"/>
    </source>
</evidence>
<evidence type="ECO:0000256" key="5">
    <source>
        <dbReference type="ARBA" id="ARBA00022475"/>
    </source>
</evidence>
<dbReference type="Gene3D" id="1.10.510.10">
    <property type="entry name" value="Transferase(Phosphotransferase) domain 1"/>
    <property type="match status" value="1"/>
</dbReference>
<feature type="transmembrane region" description="Helical" evidence="26">
    <location>
        <begin position="777"/>
        <end position="802"/>
    </location>
</feature>
<comment type="catalytic activity">
    <reaction evidence="21">
        <text>L-seryl-[protein] + ATP = O-phospho-L-seryl-[protein] + ADP + H(+)</text>
        <dbReference type="Rhea" id="RHEA:17989"/>
        <dbReference type="Rhea" id="RHEA-COMP:9863"/>
        <dbReference type="Rhea" id="RHEA-COMP:11604"/>
        <dbReference type="ChEBI" id="CHEBI:15378"/>
        <dbReference type="ChEBI" id="CHEBI:29999"/>
        <dbReference type="ChEBI" id="CHEBI:30616"/>
        <dbReference type="ChEBI" id="CHEBI:83421"/>
        <dbReference type="ChEBI" id="CHEBI:456216"/>
        <dbReference type="EC" id="2.7.11.1"/>
    </reaction>
</comment>
<evidence type="ECO:0000256" key="3">
    <source>
        <dbReference type="ARBA" id="ARBA00008684"/>
    </source>
</evidence>
<keyword evidence="14" id="KW-0418">Kinase</keyword>
<comment type="caution">
    <text evidence="28">The sequence shown here is derived from an EMBL/GenBank/DDBJ whole genome shotgun (WGS) entry which is preliminary data.</text>
</comment>
<dbReference type="PROSITE" id="PS50011">
    <property type="entry name" value="PROTEIN_KINASE_DOM"/>
    <property type="match status" value="1"/>
</dbReference>
<sequence>MAILGAQKRSFFLRLVATLISILIAWPCPPYSLATASTLHNSSETDRQALLCLKSQLSSPAGALDSWRDDSLSFCNWRGVSCNGSKAARVVALDLAELNIKGKIPPCIADLHFIDTIDMAYNQINGPIPPEIGKLTRLKYLNLSMNSITGRIPDSISFCSKLEVIRLINNSIEGEIPPSLAKLQFLQQIVLSNNNLGGRIPLGIGLLPKLQYLFLPSNNLVGSIPESLGNSPSLAIVVLRNNSLTGGLPLMLANCSTLYYLDLMQNKLSGNIPSTLFNSTSLVTLDLSDNEFSGVIPSSSMMSPPIQYISLAKNNFSGVIPATFGNFSFLSTLLLSENNLQGSIPESLARIQVWEALDMAYNNLSGTVPQKLYNKTSLSYLGLGVNQLVGRIPSDIGNTLPNIETLVMEGNKFEGPLPVTLVNASKLQALEFRDNAFTGVVPSYWSLPNLIQLDLGANQLETIDWTFLSSASNSTELQLIYLDNNKLEGTLPNSIGNLSRSLQQLFLTENNFTGTIPSEIGNLKNLTILQLGGNKFLGTIPDTLGNLDNLFILSLAHNNLFGEIPQSIGKLERLGQLYVQENNLSGSIPPSIGGCKSLVILNLSHNVFQGSIPPELLTISSLSGGLDLSYNKLTGSISSTIGDLINLESLDISNNQLSGDIPHTLGECLHLESIHLEVNFFSGSIPSSITSLRGMTEMDLSQNNLSGEIPVFLETFTTLHLLNLSFNNLEGAVPTGGVFGNSSKVLLQGNKKLCATDPVLQLPVCMSTATRRNKTSYIISVAVPLASAVMVLTACSALIIICKKRIHFKNRRLDPPCKELTKISYSDIADATNEFSSDNLVGSGQFGTVYKATFKFEAHPDPVAVKVFKLDQLGAPKTFFAECEALRNTRHRNLIRVISLCSSLDQMGNEFKALILEYMGNGTLESWLHSSKVDTQENKRTGRMLNLGSRILVAVDIVAALDYLHNWCRPPLVHCDLKPSNVLLDDDMVAHVSDFGLAKFLHGCDSSVRVMSSANIAGPRGSIGYIAPEYGMGLEVSTAGDVYSYGVILLEMITGRRPTDGPFEGGLSLRGLVEATLPRNVGEVLDSSLLLLAPHHDGAGEVEAAGRRGSDGCYEDWAALGVRSCVERLAELGLKCAADSPGDRPAIGRVYAEVVAIREAFSLAMEVSAAHG</sequence>
<comment type="function">
    <text evidence="23">The processed protein kinase Xa21 chain released by protein cleavage after X.oryzae pv. oryzae protein Ax21 detection translocates into the nucleus where it can bind and regulate WRKY62, a transcription factor. Confers resistance to the bacterial pathogen X.oryzae pv. oryzae (Xoo).</text>
</comment>
<evidence type="ECO:0000256" key="10">
    <source>
        <dbReference type="ARBA" id="ARBA00022692"/>
    </source>
</evidence>
<dbReference type="Gene3D" id="3.80.10.10">
    <property type="entry name" value="Ribonuclease Inhibitor"/>
    <property type="match status" value="7"/>
</dbReference>
<evidence type="ECO:0000256" key="26">
    <source>
        <dbReference type="SAM" id="Phobius"/>
    </source>
</evidence>
<dbReference type="InterPro" id="IPR051716">
    <property type="entry name" value="Plant_RL_S/T_kinase"/>
</dbReference>
<dbReference type="FunFam" id="3.30.200.20:FF:000432">
    <property type="entry name" value="LRR receptor-like serine/threonine-protein kinase EFR"/>
    <property type="match status" value="1"/>
</dbReference>
<evidence type="ECO:0000313" key="28">
    <source>
        <dbReference type="EMBL" id="KAG2563682.1"/>
    </source>
</evidence>
<evidence type="ECO:0000256" key="2">
    <source>
        <dbReference type="ARBA" id="ARBA00004389"/>
    </source>
</evidence>
<evidence type="ECO:0000256" key="23">
    <source>
        <dbReference type="ARBA" id="ARBA00056628"/>
    </source>
</evidence>
<dbReference type="PANTHER" id="PTHR48053">
    <property type="entry name" value="LEUCINE RICH REPEAT FAMILY PROTEIN, EXPRESSED"/>
    <property type="match status" value="1"/>
</dbReference>
<protein>
    <recommendedName>
        <fullName evidence="24">Receptor kinase-like protein Xa21</fullName>
        <ecNumber evidence="4">2.7.11.1</ecNumber>
    </recommendedName>
</protein>
<dbReference type="GO" id="GO:0005886">
    <property type="term" value="C:plasma membrane"/>
    <property type="evidence" value="ECO:0007669"/>
    <property type="project" value="UniProtKB-SubCell"/>
</dbReference>
<gene>
    <name evidence="28" type="ORF">PVAP13_8KG059626</name>
</gene>
<keyword evidence="10 26" id="KW-0812">Transmembrane</keyword>
<dbReference type="Pfam" id="PF00560">
    <property type="entry name" value="LRR_1"/>
    <property type="match status" value="11"/>
</dbReference>
<keyword evidence="17 26" id="KW-0472">Membrane</keyword>
<dbReference type="SUPFAM" id="SSF52047">
    <property type="entry name" value="RNI-like"/>
    <property type="match status" value="1"/>
</dbReference>
<comment type="catalytic activity">
    <reaction evidence="20">
        <text>L-threonyl-[protein] + ATP = O-phospho-L-threonyl-[protein] + ADP + H(+)</text>
        <dbReference type="Rhea" id="RHEA:46608"/>
        <dbReference type="Rhea" id="RHEA-COMP:11060"/>
        <dbReference type="Rhea" id="RHEA-COMP:11605"/>
        <dbReference type="ChEBI" id="CHEBI:15378"/>
        <dbReference type="ChEBI" id="CHEBI:30013"/>
        <dbReference type="ChEBI" id="CHEBI:30616"/>
        <dbReference type="ChEBI" id="CHEBI:61977"/>
        <dbReference type="ChEBI" id="CHEBI:456216"/>
        <dbReference type="EC" id="2.7.11.1"/>
    </reaction>
</comment>
<evidence type="ECO:0000256" key="11">
    <source>
        <dbReference type="ARBA" id="ARBA00022729"/>
    </source>
</evidence>
<keyword evidence="11" id="KW-0732">Signal</keyword>
<evidence type="ECO:0000259" key="27">
    <source>
        <dbReference type="PROSITE" id="PS50011"/>
    </source>
</evidence>
<dbReference type="GO" id="GO:0005524">
    <property type="term" value="F:ATP binding"/>
    <property type="evidence" value="ECO:0007669"/>
    <property type="project" value="UniProtKB-UniRule"/>
</dbReference>
<dbReference type="SUPFAM" id="SSF56112">
    <property type="entry name" value="Protein kinase-like (PK-like)"/>
    <property type="match status" value="1"/>
</dbReference>
<dbReference type="SMART" id="SM00220">
    <property type="entry name" value="S_TKc"/>
    <property type="match status" value="1"/>
</dbReference>
<dbReference type="AlphaFoldDB" id="A0A8T0PTL3"/>
<proteinExistence type="inferred from homology"/>
<dbReference type="FunFam" id="3.80.10.10:FF:000275">
    <property type="entry name" value="Leucine-rich repeat receptor-like protein kinase"/>
    <property type="match status" value="1"/>
</dbReference>
<dbReference type="Proteomes" id="UP000823388">
    <property type="component" value="Chromosome 8K"/>
</dbReference>
<feature type="domain" description="Protein kinase" evidence="27">
    <location>
        <begin position="835"/>
        <end position="1161"/>
    </location>
</feature>
<dbReference type="PROSITE" id="PS00108">
    <property type="entry name" value="PROTEIN_KINASE_ST"/>
    <property type="match status" value="1"/>
</dbReference>
<keyword evidence="18" id="KW-0675">Receptor</keyword>
<keyword evidence="29" id="KW-1185">Reference proteome</keyword>
<keyword evidence="6" id="KW-0723">Serine/threonine-protein kinase</keyword>
<dbReference type="FunFam" id="3.80.10.10:FF:000288">
    <property type="entry name" value="LRR receptor-like serine/threonine-protein kinase EFR"/>
    <property type="match status" value="1"/>
</dbReference>
<dbReference type="FunFam" id="1.10.510.10:FF:000358">
    <property type="entry name" value="Putative leucine-rich repeat receptor-like serine/threonine-protein kinase"/>
    <property type="match status" value="1"/>
</dbReference>
<dbReference type="EMBL" id="CM029051">
    <property type="protein sequence ID" value="KAG2563682.1"/>
    <property type="molecule type" value="Genomic_DNA"/>
</dbReference>
<dbReference type="InterPro" id="IPR001611">
    <property type="entry name" value="Leu-rich_rpt"/>
</dbReference>
<keyword evidence="19" id="KW-0325">Glycoprotein</keyword>
<evidence type="ECO:0000256" key="6">
    <source>
        <dbReference type="ARBA" id="ARBA00022527"/>
    </source>
</evidence>
<accession>A0A8T0PTL3</accession>
<dbReference type="PANTHER" id="PTHR48053:SF28">
    <property type="entry name" value="PROTEIN KINASE DOMAIN-CONTAINING PROTEIN"/>
    <property type="match status" value="1"/>
</dbReference>
<evidence type="ECO:0000256" key="25">
    <source>
        <dbReference type="PROSITE-ProRule" id="PRU10141"/>
    </source>
</evidence>
<evidence type="ECO:0000256" key="18">
    <source>
        <dbReference type="ARBA" id="ARBA00023170"/>
    </source>
</evidence>
<evidence type="ECO:0000256" key="1">
    <source>
        <dbReference type="ARBA" id="ARBA00004251"/>
    </source>
</evidence>
<keyword evidence="13 25" id="KW-0547">Nucleotide-binding</keyword>
<comment type="function">
    <text evidence="22">Receptor kinase that detects X.oryzae pv. oryzae protein Ax21 to promote innate immunity. Following X.oryzae pv. oryzae protein Ax21 detection, undergoes cleavage, releasing the processed protein kinase Xa21 chain.</text>
</comment>
<evidence type="ECO:0000256" key="22">
    <source>
        <dbReference type="ARBA" id="ARBA00054320"/>
    </source>
</evidence>
<feature type="binding site" evidence="25">
    <location>
        <position position="866"/>
    </location>
    <ligand>
        <name>ATP</name>
        <dbReference type="ChEBI" id="CHEBI:30616"/>
    </ligand>
</feature>
<dbReference type="InterPro" id="IPR008271">
    <property type="entry name" value="Ser/Thr_kinase_AS"/>
</dbReference>
<name>A0A8T0PTL3_PANVG</name>
<dbReference type="InterPro" id="IPR013210">
    <property type="entry name" value="LRR_N_plant-typ"/>
</dbReference>
<evidence type="ECO:0000256" key="8">
    <source>
        <dbReference type="ARBA" id="ARBA00022614"/>
    </source>
</evidence>
<dbReference type="EC" id="2.7.11.1" evidence="4"/>
<evidence type="ECO:0000256" key="17">
    <source>
        <dbReference type="ARBA" id="ARBA00023136"/>
    </source>
</evidence>
<dbReference type="InterPro" id="IPR000719">
    <property type="entry name" value="Prot_kinase_dom"/>
</dbReference>
<dbReference type="GO" id="GO:0004674">
    <property type="term" value="F:protein serine/threonine kinase activity"/>
    <property type="evidence" value="ECO:0007669"/>
    <property type="project" value="UniProtKB-KW"/>
</dbReference>
<keyword evidence="15 25" id="KW-0067">ATP-binding</keyword>
<keyword evidence="9" id="KW-0808">Transferase</keyword>
<evidence type="ECO:0000256" key="9">
    <source>
        <dbReference type="ARBA" id="ARBA00022679"/>
    </source>
</evidence>
<evidence type="ECO:0000256" key="19">
    <source>
        <dbReference type="ARBA" id="ARBA00023180"/>
    </source>
</evidence>
<evidence type="ECO:0000256" key="15">
    <source>
        <dbReference type="ARBA" id="ARBA00022840"/>
    </source>
</evidence>
<dbReference type="Pfam" id="PF00069">
    <property type="entry name" value="Pkinase"/>
    <property type="match status" value="1"/>
</dbReference>
<evidence type="ECO:0000256" key="12">
    <source>
        <dbReference type="ARBA" id="ARBA00022737"/>
    </source>
</evidence>
<comment type="subcellular location">
    <subcellularLocation>
        <location evidence="1">Cell membrane</location>
        <topology evidence="1">Single-pass type I membrane protein</topology>
    </subcellularLocation>
    <subcellularLocation>
        <location evidence="2">Endoplasmic reticulum membrane</location>
        <topology evidence="2">Single-pass membrane protein</topology>
    </subcellularLocation>
</comment>
<keyword evidence="5" id="KW-1003">Cell membrane</keyword>
<evidence type="ECO:0000313" key="29">
    <source>
        <dbReference type="Proteomes" id="UP000823388"/>
    </source>
</evidence>
<comment type="similarity">
    <text evidence="3">Belongs to the protein kinase superfamily. Ser/Thr protein kinase family.</text>
</comment>
<dbReference type="InterPro" id="IPR032675">
    <property type="entry name" value="LRR_dom_sf"/>
</dbReference>
<dbReference type="SMART" id="SM00369">
    <property type="entry name" value="LRR_TYP"/>
    <property type="match status" value="6"/>
</dbReference>
<keyword evidence="7" id="KW-0597">Phosphoprotein</keyword>
<dbReference type="GO" id="GO:0005789">
    <property type="term" value="C:endoplasmic reticulum membrane"/>
    <property type="evidence" value="ECO:0007669"/>
    <property type="project" value="UniProtKB-SubCell"/>
</dbReference>
<evidence type="ECO:0000256" key="7">
    <source>
        <dbReference type="ARBA" id="ARBA00022553"/>
    </source>
</evidence>
<dbReference type="InterPro" id="IPR017441">
    <property type="entry name" value="Protein_kinase_ATP_BS"/>
</dbReference>
<reference evidence="28" key="1">
    <citation type="submission" date="2020-05" db="EMBL/GenBank/DDBJ databases">
        <title>WGS assembly of Panicum virgatum.</title>
        <authorList>
            <person name="Lovell J.T."/>
            <person name="Jenkins J."/>
            <person name="Shu S."/>
            <person name="Juenger T.E."/>
            <person name="Schmutz J."/>
        </authorList>
    </citation>
    <scope>NUCLEOTIDE SEQUENCE</scope>
    <source>
        <strain evidence="28">AP13</strain>
    </source>
</reference>